<feature type="domain" description="Aldehyde dehydrogenase" evidence="6">
    <location>
        <begin position="13"/>
        <end position="476"/>
    </location>
</feature>
<dbReference type="FunFam" id="3.40.309.10:FF:000009">
    <property type="entry name" value="Aldehyde dehydrogenase A"/>
    <property type="match status" value="1"/>
</dbReference>
<dbReference type="EMBL" id="WHYS01000001">
    <property type="protein sequence ID" value="MQL54217.1"/>
    <property type="molecule type" value="Genomic_DNA"/>
</dbReference>
<evidence type="ECO:0000256" key="5">
    <source>
        <dbReference type="RuleBase" id="RU003345"/>
    </source>
</evidence>
<evidence type="ECO:0000313" key="9">
    <source>
        <dbReference type="Proteomes" id="UP000426328"/>
    </source>
</evidence>
<keyword evidence="3 5" id="KW-0560">Oxidoreductase</keyword>
<name>A0A650CW09_ACIAM</name>
<sequence>MEKIQELFINGEWVKPSSEEYLNKYNPSTGELYGKFAAASKEDVDRAVDAAYDAQKKWEKLTSVERSKYLYRLIDLIRQDRESLENLLMDEVGKPRKEAVQEVDGVLDQLQYYAEFARKITGDVVEGTKPERVIFQYKVPYGVVLAITPWNFPAAMIARKIGPALITGNTVVLKPSSDTPFVAGWIVEKVRQAGFPPGTVNLITGKGSVIGDYMTSHKKISVITLTGESRTGVQVMKSASSIMAKLILELGGKAPFIVWKDADLELAAKVLMWAKYWNAGQSCIAAERLYVHEDVYDKFLNLFIEKTKTLKIGEPRTSDMGPLINDQQLKKVSGFVEEAVNQGAKILYGGGKPQLPERYSKGFFYMPTILTDVRQDMRIFREEIFGPVIGAMKVGDDFDEVIELANDSDYGLASYLFTKDVSLAMKAAREIKFGELYINMPGPEATQGYHTGFRMSGQAGENSRYGVEEYVKVKNVYIDYSKDPTAGEVIPPYTD</sequence>
<organism evidence="8 9">
    <name type="scientific">Acidianus ambivalens</name>
    <name type="common">Desulfurolobus ambivalens</name>
    <dbReference type="NCBI Taxonomy" id="2283"/>
    <lineage>
        <taxon>Archaea</taxon>
        <taxon>Thermoproteota</taxon>
        <taxon>Thermoprotei</taxon>
        <taxon>Sulfolobales</taxon>
        <taxon>Sulfolobaceae</taxon>
        <taxon>Acidianus</taxon>
    </lineage>
</organism>
<dbReference type="KEGG" id="aamb:D1866_08605"/>
<dbReference type="InterPro" id="IPR029510">
    <property type="entry name" value="Ald_DH_CS_GLU"/>
</dbReference>
<dbReference type="InterPro" id="IPR053507">
    <property type="entry name" value="NADP-Glyceraldehyde_DH"/>
</dbReference>
<dbReference type="GO" id="GO:0009450">
    <property type="term" value="P:gamma-aminobutyric acid catabolic process"/>
    <property type="evidence" value="ECO:0007669"/>
    <property type="project" value="TreeGrafter"/>
</dbReference>
<dbReference type="Gene3D" id="3.40.309.10">
    <property type="entry name" value="Aldehyde Dehydrogenase, Chain A, domain 2"/>
    <property type="match status" value="1"/>
</dbReference>
<accession>A0A650CW09</accession>
<evidence type="ECO:0000259" key="6">
    <source>
        <dbReference type="Pfam" id="PF00171"/>
    </source>
</evidence>
<dbReference type="InterPro" id="IPR016162">
    <property type="entry name" value="Ald_DH_N"/>
</dbReference>
<dbReference type="InterPro" id="IPR050740">
    <property type="entry name" value="Aldehyde_DH_Superfamily"/>
</dbReference>
<evidence type="ECO:0000256" key="4">
    <source>
        <dbReference type="PROSITE-ProRule" id="PRU10007"/>
    </source>
</evidence>
<evidence type="ECO:0000256" key="2">
    <source>
        <dbReference type="ARBA" id="ARBA00011881"/>
    </source>
</evidence>
<dbReference type="EMBL" id="CP045482">
    <property type="protein sequence ID" value="QGR22049.1"/>
    <property type="molecule type" value="Genomic_DNA"/>
</dbReference>
<keyword evidence="9" id="KW-1185">Reference proteome</keyword>
<dbReference type="InterPro" id="IPR016163">
    <property type="entry name" value="Ald_DH_C"/>
</dbReference>
<reference evidence="8 9" key="2">
    <citation type="submission" date="2019-10" db="EMBL/GenBank/DDBJ databases">
        <title>Genome Sequences from Six Type Strain Members of the Archaeal Family Sulfolobaceae: Acidianus ambivalens, Acidianus infernus, Metallosphaera prunae, Stygiolobus azoricus, Sulfolobus metallicus, and Sulfurisphaera ohwakuensis.</title>
        <authorList>
            <person name="Counts J.A."/>
            <person name="Kelly R.M."/>
        </authorList>
    </citation>
    <scope>NUCLEOTIDE SEQUENCE [LARGE SCALE GENOMIC DNA]</scope>
    <source>
        <strain evidence="8 9">LEI 10</strain>
    </source>
</reference>
<dbReference type="PROSITE" id="PS00687">
    <property type="entry name" value="ALDEHYDE_DEHYDR_GLU"/>
    <property type="match status" value="1"/>
</dbReference>
<comment type="similarity">
    <text evidence="1 5">Belongs to the aldehyde dehydrogenase family.</text>
</comment>
<dbReference type="GeneID" id="42779791"/>
<dbReference type="NCBIfam" id="NF040792">
    <property type="entry name" value="glyc_ald_dh"/>
    <property type="match status" value="1"/>
</dbReference>
<comment type="subunit">
    <text evidence="2">Homotetramer.</text>
</comment>
<dbReference type="PANTHER" id="PTHR43353:SF5">
    <property type="entry name" value="SUCCINATE-SEMIALDEHYDE DEHYDROGENASE, MITOCHONDRIAL"/>
    <property type="match status" value="1"/>
</dbReference>
<feature type="active site" evidence="4">
    <location>
        <position position="249"/>
    </location>
</feature>
<dbReference type="Proteomes" id="UP000474054">
    <property type="component" value="Unassembled WGS sequence"/>
</dbReference>
<protein>
    <submittedName>
        <fullName evidence="8">Aldehyde dehydrogenase family protein</fullName>
    </submittedName>
</protein>
<reference evidence="7 10" key="1">
    <citation type="submission" date="2019-10" db="EMBL/GenBank/DDBJ databases">
        <title>Comparative genomics of sulfur disproportionating microorganisms.</title>
        <authorList>
            <person name="Ward L.M."/>
            <person name="Bertran E."/>
            <person name="Johnston D."/>
        </authorList>
    </citation>
    <scope>NUCLEOTIDE SEQUENCE [LARGE SCALE GENOMIC DNA]</scope>
    <source>
        <strain evidence="7 10">DSM 3772</strain>
    </source>
</reference>
<dbReference type="GO" id="GO:0004777">
    <property type="term" value="F:succinate-semialdehyde dehydrogenase (NAD+) activity"/>
    <property type="evidence" value="ECO:0007669"/>
    <property type="project" value="TreeGrafter"/>
</dbReference>
<dbReference type="Proteomes" id="UP000426328">
    <property type="component" value="Chromosome"/>
</dbReference>
<proteinExistence type="inferred from homology"/>
<dbReference type="InterPro" id="IPR016161">
    <property type="entry name" value="Ald_DH/histidinol_DH"/>
</dbReference>
<dbReference type="RefSeq" id="WP_152939104.1">
    <property type="nucleotide sequence ID" value="NZ_CP045482.1"/>
</dbReference>
<dbReference type="PANTHER" id="PTHR43353">
    <property type="entry name" value="SUCCINATE-SEMIALDEHYDE DEHYDROGENASE, MITOCHONDRIAL"/>
    <property type="match status" value="1"/>
</dbReference>
<dbReference type="FunFam" id="3.40.605.10:FF:000007">
    <property type="entry name" value="NAD/NADP-dependent betaine aldehyde dehydrogenase"/>
    <property type="match status" value="1"/>
</dbReference>
<dbReference type="InterPro" id="IPR016160">
    <property type="entry name" value="Ald_DH_CS_CYS"/>
</dbReference>
<dbReference type="InterPro" id="IPR015590">
    <property type="entry name" value="Aldehyde_DH_dom"/>
</dbReference>
<evidence type="ECO:0000256" key="1">
    <source>
        <dbReference type="ARBA" id="ARBA00009986"/>
    </source>
</evidence>
<dbReference type="PROSITE" id="PS00070">
    <property type="entry name" value="ALDEHYDE_DEHYDR_CYS"/>
    <property type="match status" value="1"/>
</dbReference>
<dbReference type="Gene3D" id="3.40.605.10">
    <property type="entry name" value="Aldehyde Dehydrogenase, Chain A, domain 1"/>
    <property type="match status" value="1"/>
</dbReference>
<dbReference type="AlphaFoldDB" id="A0A650CW09"/>
<evidence type="ECO:0000313" key="7">
    <source>
        <dbReference type="EMBL" id="MQL54217.1"/>
    </source>
</evidence>
<evidence type="ECO:0000313" key="10">
    <source>
        <dbReference type="Proteomes" id="UP000474054"/>
    </source>
</evidence>
<evidence type="ECO:0000256" key="3">
    <source>
        <dbReference type="ARBA" id="ARBA00023002"/>
    </source>
</evidence>
<dbReference type="SUPFAM" id="SSF53720">
    <property type="entry name" value="ALDH-like"/>
    <property type="match status" value="1"/>
</dbReference>
<gene>
    <name evidence="8" type="ORF">D1866_08605</name>
    <name evidence="7" type="ORF">GFB69_00050</name>
</gene>
<evidence type="ECO:0000313" key="8">
    <source>
        <dbReference type="EMBL" id="QGR22049.1"/>
    </source>
</evidence>
<dbReference type="Pfam" id="PF00171">
    <property type="entry name" value="Aldedh"/>
    <property type="match status" value="1"/>
</dbReference>